<organism evidence="10 11">
    <name type="scientific">Naegleria lovaniensis</name>
    <name type="common">Amoeba</name>
    <dbReference type="NCBI Taxonomy" id="51637"/>
    <lineage>
        <taxon>Eukaryota</taxon>
        <taxon>Discoba</taxon>
        <taxon>Heterolobosea</taxon>
        <taxon>Tetramitia</taxon>
        <taxon>Eutetramitia</taxon>
        <taxon>Vahlkampfiidae</taxon>
        <taxon>Naegleria</taxon>
    </lineage>
</organism>
<reference evidence="10 11" key="1">
    <citation type="journal article" date="2018" name="BMC Genomics">
        <title>The genome of Naegleria lovaniensis, the basis for a comparative approach to unravel pathogenicity factors of the human pathogenic amoeba N. fowleri.</title>
        <authorList>
            <person name="Liechti N."/>
            <person name="Schurch N."/>
            <person name="Bruggmann R."/>
            <person name="Wittwer M."/>
        </authorList>
    </citation>
    <scope>NUCLEOTIDE SEQUENCE [LARGE SCALE GENOMIC DNA]</scope>
    <source>
        <strain evidence="10 11">ATCC 30569</strain>
    </source>
</reference>
<comment type="subcellular location">
    <subcellularLocation>
        <location evidence="1">Membrane</location>
        <topology evidence="1">Multi-pass membrane protein</topology>
    </subcellularLocation>
</comment>
<dbReference type="GO" id="GO:0016020">
    <property type="term" value="C:membrane"/>
    <property type="evidence" value="ECO:0007669"/>
    <property type="project" value="UniProtKB-SubCell"/>
</dbReference>
<feature type="transmembrane region" description="Helical" evidence="8">
    <location>
        <begin position="28"/>
        <end position="50"/>
    </location>
</feature>
<feature type="transmembrane region" description="Helical" evidence="8">
    <location>
        <begin position="70"/>
        <end position="89"/>
    </location>
</feature>
<keyword evidence="6 8" id="KW-1133">Transmembrane helix</keyword>
<feature type="domain" description="Peptidase S54 rhomboid" evidence="9">
    <location>
        <begin position="71"/>
        <end position="243"/>
    </location>
</feature>
<comment type="caution">
    <text evidence="10">The sequence shown here is derived from an EMBL/GenBank/DDBJ whole genome shotgun (WGS) entry which is preliminary data.</text>
</comment>
<evidence type="ECO:0000313" key="10">
    <source>
        <dbReference type="EMBL" id="KAG2383625.1"/>
    </source>
</evidence>
<keyword evidence="5" id="KW-0378">Hydrolase</keyword>
<keyword evidence="3" id="KW-0645">Protease</keyword>
<evidence type="ECO:0000256" key="4">
    <source>
        <dbReference type="ARBA" id="ARBA00022692"/>
    </source>
</evidence>
<protein>
    <recommendedName>
        <fullName evidence="9">Peptidase S54 rhomboid domain-containing protein</fullName>
    </recommendedName>
</protein>
<evidence type="ECO:0000259" key="9">
    <source>
        <dbReference type="Pfam" id="PF01694"/>
    </source>
</evidence>
<dbReference type="InterPro" id="IPR035952">
    <property type="entry name" value="Rhomboid-like_sf"/>
</dbReference>
<evidence type="ECO:0000256" key="2">
    <source>
        <dbReference type="ARBA" id="ARBA00009045"/>
    </source>
</evidence>
<dbReference type="RefSeq" id="XP_044549304.1">
    <property type="nucleotide sequence ID" value="XM_044693919.1"/>
</dbReference>
<keyword evidence="11" id="KW-1185">Reference proteome</keyword>
<evidence type="ECO:0000256" key="3">
    <source>
        <dbReference type="ARBA" id="ARBA00022670"/>
    </source>
</evidence>
<dbReference type="GeneID" id="68096751"/>
<accession>A0AA88GT35</accession>
<comment type="similarity">
    <text evidence="2">Belongs to the peptidase S54 family.</text>
</comment>
<dbReference type="Pfam" id="PF01694">
    <property type="entry name" value="Rhomboid"/>
    <property type="match status" value="1"/>
</dbReference>
<dbReference type="PANTHER" id="PTHR43066">
    <property type="entry name" value="RHOMBOID-RELATED PROTEIN"/>
    <property type="match status" value="1"/>
</dbReference>
<feature type="transmembrane region" description="Helical" evidence="8">
    <location>
        <begin position="172"/>
        <end position="189"/>
    </location>
</feature>
<feature type="transmembrane region" description="Helical" evidence="8">
    <location>
        <begin position="209"/>
        <end position="242"/>
    </location>
</feature>
<evidence type="ECO:0000313" key="11">
    <source>
        <dbReference type="Proteomes" id="UP000816034"/>
    </source>
</evidence>
<evidence type="ECO:0000256" key="8">
    <source>
        <dbReference type="SAM" id="Phobius"/>
    </source>
</evidence>
<dbReference type="Gene3D" id="1.20.1540.10">
    <property type="entry name" value="Rhomboid-like"/>
    <property type="match status" value="1"/>
</dbReference>
<dbReference type="SUPFAM" id="SSF144091">
    <property type="entry name" value="Rhomboid-like"/>
    <property type="match status" value="1"/>
</dbReference>
<evidence type="ECO:0000256" key="6">
    <source>
        <dbReference type="ARBA" id="ARBA00022989"/>
    </source>
</evidence>
<keyword evidence="7 8" id="KW-0472">Membrane</keyword>
<dbReference type="GO" id="GO:0004252">
    <property type="term" value="F:serine-type endopeptidase activity"/>
    <property type="evidence" value="ECO:0007669"/>
    <property type="project" value="InterPro"/>
</dbReference>
<dbReference type="Proteomes" id="UP000816034">
    <property type="component" value="Unassembled WGS sequence"/>
</dbReference>
<dbReference type="EMBL" id="PYSW02000020">
    <property type="protein sequence ID" value="KAG2383625.1"/>
    <property type="molecule type" value="Genomic_DNA"/>
</dbReference>
<proteinExistence type="inferred from homology"/>
<gene>
    <name evidence="10" type="ORF">C9374_004296</name>
</gene>
<dbReference type="AlphaFoldDB" id="A0AA88GT35"/>
<dbReference type="GO" id="GO:0006508">
    <property type="term" value="P:proteolysis"/>
    <property type="evidence" value="ECO:0007669"/>
    <property type="project" value="UniProtKB-KW"/>
</dbReference>
<dbReference type="InterPro" id="IPR022764">
    <property type="entry name" value="Peptidase_S54_rhomboid_dom"/>
</dbReference>
<sequence length="330" mass="37357">MTNTSIPIPEHNSVILESIKKWFYEIPFATRCIFVVLTVVFFCLQCVFNWPEIDHVCLSYLDIMENTYSGAFRIVLYALFHANLMHYLFNIMAQLSLSSLLETHRFKSSIKLVACTCISIVLASVLQLVITFMMDAISLHIFGFNLTSGKFVNGRGANTSSMLSDFSMIHECSIGFSGVIFTYLTILSMDGFQSTQSLFGLVNVPSKLYPWILLLVTELLISNASFVGHLFGIIIGYVYVFVFERNTFISQHYENFLGRIEDIIIPSVVINLDCYWSNSQHKQNAPPLNSNGSIFAHMMETGQMSSSARHSNGDDYWERFTSTGRSLGYN</sequence>
<evidence type="ECO:0000256" key="5">
    <source>
        <dbReference type="ARBA" id="ARBA00022801"/>
    </source>
</evidence>
<name>A0AA88GT35_NAELO</name>
<dbReference type="PANTHER" id="PTHR43066:SF1">
    <property type="entry name" value="RHOMBOID PROTEIN 2"/>
    <property type="match status" value="1"/>
</dbReference>
<feature type="transmembrane region" description="Helical" evidence="8">
    <location>
        <begin position="110"/>
        <end position="130"/>
    </location>
</feature>
<keyword evidence="4 8" id="KW-0812">Transmembrane</keyword>
<evidence type="ECO:0000256" key="7">
    <source>
        <dbReference type="ARBA" id="ARBA00023136"/>
    </source>
</evidence>
<evidence type="ECO:0000256" key="1">
    <source>
        <dbReference type="ARBA" id="ARBA00004141"/>
    </source>
</evidence>